<dbReference type="OrthoDB" id="1405595at2759"/>
<name>A0A9W9F7F1_9EURO</name>
<dbReference type="AlphaFoldDB" id="A0A9W9F7F1"/>
<reference evidence="1" key="1">
    <citation type="submission" date="2022-11" db="EMBL/GenBank/DDBJ databases">
        <authorList>
            <person name="Petersen C."/>
        </authorList>
    </citation>
    <scope>NUCLEOTIDE SEQUENCE</scope>
    <source>
        <strain evidence="1">IBT 30069</strain>
    </source>
</reference>
<dbReference type="EMBL" id="JAPQKH010000006">
    <property type="protein sequence ID" value="KAJ5094870.1"/>
    <property type="molecule type" value="Genomic_DNA"/>
</dbReference>
<organism evidence="1 2">
    <name type="scientific">Penicillium angulare</name>
    <dbReference type="NCBI Taxonomy" id="116970"/>
    <lineage>
        <taxon>Eukaryota</taxon>
        <taxon>Fungi</taxon>
        <taxon>Dikarya</taxon>
        <taxon>Ascomycota</taxon>
        <taxon>Pezizomycotina</taxon>
        <taxon>Eurotiomycetes</taxon>
        <taxon>Eurotiomycetidae</taxon>
        <taxon>Eurotiales</taxon>
        <taxon>Aspergillaceae</taxon>
        <taxon>Penicillium</taxon>
    </lineage>
</organism>
<protein>
    <submittedName>
        <fullName evidence="1">Fungal-specific transcription factor domain-containing protein</fullName>
    </submittedName>
</protein>
<dbReference type="Proteomes" id="UP001149165">
    <property type="component" value="Unassembled WGS sequence"/>
</dbReference>
<accession>A0A9W9F7F1</accession>
<comment type="caution">
    <text evidence="1">The sequence shown here is derived from an EMBL/GenBank/DDBJ whole genome shotgun (WGS) entry which is preliminary data.</text>
</comment>
<evidence type="ECO:0000313" key="1">
    <source>
        <dbReference type="EMBL" id="KAJ5094870.1"/>
    </source>
</evidence>
<evidence type="ECO:0000313" key="2">
    <source>
        <dbReference type="Proteomes" id="UP001149165"/>
    </source>
</evidence>
<reference evidence="1" key="2">
    <citation type="journal article" date="2023" name="IMA Fungus">
        <title>Comparative genomic study of the Penicillium genus elucidates a diverse pangenome and 15 lateral gene transfer events.</title>
        <authorList>
            <person name="Petersen C."/>
            <person name="Sorensen T."/>
            <person name="Nielsen M.R."/>
            <person name="Sondergaard T.E."/>
            <person name="Sorensen J.L."/>
            <person name="Fitzpatrick D.A."/>
            <person name="Frisvad J.C."/>
            <person name="Nielsen K.L."/>
        </authorList>
    </citation>
    <scope>NUCLEOTIDE SEQUENCE</scope>
    <source>
        <strain evidence="1">IBT 30069</strain>
    </source>
</reference>
<proteinExistence type="predicted"/>
<keyword evidence="2" id="KW-1185">Reference proteome</keyword>
<sequence length="149" mass="16893">MNDKDDMIGNEEPRPANGGMYDGLLQLMQPSNDVEEQLGLLWHSPFAALVLVMQLQMITRDLTHGHLFFYDNLILNRPQEFLHVDVYPLFPKTSSARSWKLCTGLQFAFAEHNVALCLDRMALHRNVITHPDSLLSTGVVEYSLPASLQ</sequence>
<gene>
    <name evidence="1" type="ORF">N7456_010731</name>
</gene>